<evidence type="ECO:0000313" key="2">
    <source>
        <dbReference type="Proteomes" id="UP001516400"/>
    </source>
</evidence>
<protein>
    <submittedName>
        <fullName evidence="1">Uncharacterized protein</fullName>
    </submittedName>
</protein>
<name>A0ABD2MRC6_9CUCU</name>
<reference evidence="1 2" key="1">
    <citation type="journal article" date="2021" name="BMC Biol.">
        <title>Horizontally acquired antibacterial genes associated with adaptive radiation of ladybird beetles.</title>
        <authorList>
            <person name="Li H.S."/>
            <person name="Tang X.F."/>
            <person name="Huang Y.H."/>
            <person name="Xu Z.Y."/>
            <person name="Chen M.L."/>
            <person name="Du X.Y."/>
            <person name="Qiu B.Y."/>
            <person name="Chen P.T."/>
            <person name="Zhang W."/>
            <person name="Slipinski A."/>
            <person name="Escalona H.E."/>
            <person name="Waterhouse R.M."/>
            <person name="Zwick A."/>
            <person name="Pang H."/>
        </authorList>
    </citation>
    <scope>NUCLEOTIDE SEQUENCE [LARGE SCALE GENOMIC DNA]</scope>
    <source>
        <strain evidence="1">SYSU2018</strain>
    </source>
</reference>
<accession>A0ABD2MRC6</accession>
<gene>
    <name evidence="1" type="ORF">HHI36_008095</name>
</gene>
<dbReference type="EMBL" id="JABFTP020000021">
    <property type="protein sequence ID" value="KAL3269011.1"/>
    <property type="molecule type" value="Genomic_DNA"/>
</dbReference>
<dbReference type="AlphaFoldDB" id="A0ABD2MRC6"/>
<evidence type="ECO:0000313" key="1">
    <source>
        <dbReference type="EMBL" id="KAL3269011.1"/>
    </source>
</evidence>
<organism evidence="1 2">
    <name type="scientific">Cryptolaemus montrouzieri</name>
    <dbReference type="NCBI Taxonomy" id="559131"/>
    <lineage>
        <taxon>Eukaryota</taxon>
        <taxon>Metazoa</taxon>
        <taxon>Ecdysozoa</taxon>
        <taxon>Arthropoda</taxon>
        <taxon>Hexapoda</taxon>
        <taxon>Insecta</taxon>
        <taxon>Pterygota</taxon>
        <taxon>Neoptera</taxon>
        <taxon>Endopterygota</taxon>
        <taxon>Coleoptera</taxon>
        <taxon>Polyphaga</taxon>
        <taxon>Cucujiformia</taxon>
        <taxon>Coccinelloidea</taxon>
        <taxon>Coccinellidae</taxon>
        <taxon>Scymninae</taxon>
        <taxon>Scymnini</taxon>
        <taxon>Cryptolaemus</taxon>
    </lineage>
</organism>
<keyword evidence="2" id="KW-1185">Reference proteome</keyword>
<comment type="caution">
    <text evidence="1">The sequence shown here is derived from an EMBL/GenBank/DDBJ whole genome shotgun (WGS) entry which is preliminary data.</text>
</comment>
<dbReference type="Proteomes" id="UP001516400">
    <property type="component" value="Unassembled WGS sequence"/>
</dbReference>
<proteinExistence type="predicted"/>
<sequence length="101" mass="11359">MLARGYYKSEGTQTDVVTPRIEITEKTKMASNVKKASDNLKQNVRKLKFKTIGRIAERLLKKRIRPKIQEHFICGPTDESAQNMDGRVLASGVCFAGAGRY</sequence>